<protein>
    <recommendedName>
        <fullName evidence="6">RNA transcription, translation and transport factor protein</fullName>
    </recommendedName>
</protein>
<comment type="caution">
    <text evidence="1">The sequence shown here is derived from an EMBL/GenBank/DDBJ whole genome shotgun (WGS) entry which is preliminary data.</text>
</comment>
<sequence length="249" mass="28554">MYRRKLAALDYLKDYNPQDENDFRNMIVWLEDMKIRLYPIEDRQNLRNVQSPQWNIAYQKYLEDLKCPHNNINDHAIISDWLIGSAVRLEYGDSVEKFRPVVSGNEVTMNGDSNKPKQGNPLDNIDFTTPEFKQGMERLCDILQIPRKFNDTTAVLRTISKIITTKLSKESMEKQQIKEHGSGVDFSVDKIALGFTTGDAIIDEAAKILRLLYIQDLRLLQTKINEAIVAVQSIVADPKTDSKLGKTGY</sequence>
<dbReference type="EMBL" id="CAJNOK010012115">
    <property type="protein sequence ID" value="CAF1156213.1"/>
    <property type="molecule type" value="Genomic_DNA"/>
</dbReference>
<organism evidence="1 5">
    <name type="scientific">Didymodactylos carnosus</name>
    <dbReference type="NCBI Taxonomy" id="1234261"/>
    <lineage>
        <taxon>Eukaryota</taxon>
        <taxon>Metazoa</taxon>
        <taxon>Spiralia</taxon>
        <taxon>Gnathifera</taxon>
        <taxon>Rotifera</taxon>
        <taxon>Eurotatoria</taxon>
        <taxon>Bdelloidea</taxon>
        <taxon>Philodinida</taxon>
        <taxon>Philodinidae</taxon>
        <taxon>Didymodactylos</taxon>
    </lineage>
</organism>
<name>A0A813UC36_9BILA</name>
<dbReference type="Proteomes" id="UP000663829">
    <property type="component" value="Unassembled WGS sequence"/>
</dbReference>
<evidence type="ECO:0000313" key="1">
    <source>
        <dbReference type="EMBL" id="CAF0820664.1"/>
    </source>
</evidence>
<evidence type="ECO:0000313" key="3">
    <source>
        <dbReference type="EMBL" id="CAF3607073.1"/>
    </source>
</evidence>
<dbReference type="Proteomes" id="UP000681722">
    <property type="component" value="Unassembled WGS sequence"/>
</dbReference>
<gene>
    <name evidence="1" type="ORF">GPM918_LOCUS4528</name>
    <name evidence="2" type="ORF">OVA965_LOCUS21857</name>
    <name evidence="3" type="ORF">SRO942_LOCUS4529</name>
    <name evidence="4" type="ORF">TMI583_LOCUS22570</name>
</gene>
<dbReference type="EMBL" id="CAJNOQ010000613">
    <property type="protein sequence ID" value="CAF0820664.1"/>
    <property type="molecule type" value="Genomic_DNA"/>
</dbReference>
<evidence type="ECO:0008006" key="6">
    <source>
        <dbReference type="Google" id="ProtNLM"/>
    </source>
</evidence>
<keyword evidence="5" id="KW-1185">Reference proteome</keyword>
<reference evidence="1" key="1">
    <citation type="submission" date="2021-02" db="EMBL/GenBank/DDBJ databases">
        <authorList>
            <person name="Nowell W R."/>
        </authorList>
    </citation>
    <scope>NUCLEOTIDE SEQUENCE</scope>
</reference>
<dbReference type="EMBL" id="CAJOBC010000613">
    <property type="protein sequence ID" value="CAF3607073.1"/>
    <property type="molecule type" value="Genomic_DNA"/>
</dbReference>
<dbReference type="PANTHER" id="PTHR15924">
    <property type="entry name" value="CLE"/>
    <property type="match status" value="1"/>
</dbReference>
<evidence type="ECO:0000313" key="5">
    <source>
        <dbReference type="Proteomes" id="UP000663829"/>
    </source>
</evidence>
<dbReference type="Proteomes" id="UP000677228">
    <property type="component" value="Unassembled WGS sequence"/>
</dbReference>
<dbReference type="InterPro" id="IPR019265">
    <property type="entry name" value="RTRAF"/>
</dbReference>
<evidence type="ECO:0000313" key="2">
    <source>
        <dbReference type="EMBL" id="CAF1156213.1"/>
    </source>
</evidence>
<evidence type="ECO:0000313" key="4">
    <source>
        <dbReference type="EMBL" id="CAF3967550.1"/>
    </source>
</evidence>
<dbReference type="EMBL" id="CAJOBA010033551">
    <property type="protein sequence ID" value="CAF3967550.1"/>
    <property type="molecule type" value="Genomic_DNA"/>
</dbReference>
<dbReference type="AlphaFoldDB" id="A0A813UC36"/>
<accession>A0A813UC36</accession>
<proteinExistence type="predicted"/>
<dbReference type="Proteomes" id="UP000682733">
    <property type="component" value="Unassembled WGS sequence"/>
</dbReference>
<dbReference type="Pfam" id="PF10036">
    <property type="entry name" value="RLL"/>
    <property type="match status" value="1"/>
</dbReference>
<dbReference type="OrthoDB" id="514167at2759"/>